<sequence>MEGQEGAPGVKPPPTADAPPAADADVPGHRRPIDASQKRRLWKFFDENYVGWRSSNLPREGVDEKLDKFITEIELVRTQVSRQLTSWKKAKNPAAVAYTRRVFRRRVVAGP</sequence>
<reference evidence="2 3" key="1">
    <citation type="submission" date="2024-03" db="EMBL/GenBank/DDBJ databases">
        <title>Aureococcus anophagefferens CCMP1851 and Kratosvirus quantuckense: Draft genome of a second virus-susceptible host strain in the model system.</title>
        <authorList>
            <person name="Chase E."/>
            <person name="Truchon A.R."/>
            <person name="Schepens W."/>
            <person name="Wilhelm S.W."/>
        </authorList>
    </citation>
    <scope>NUCLEOTIDE SEQUENCE [LARGE SCALE GENOMIC DNA]</scope>
    <source>
        <strain evidence="2 3">CCMP1851</strain>
    </source>
</reference>
<protein>
    <submittedName>
        <fullName evidence="2">Uncharacterized protein</fullName>
    </submittedName>
</protein>
<name>A0ABR1G8G4_AURAN</name>
<dbReference type="EMBL" id="JBBJCI010000078">
    <property type="protein sequence ID" value="KAK7249438.1"/>
    <property type="molecule type" value="Genomic_DNA"/>
</dbReference>
<gene>
    <name evidence="2" type="ORF">SO694_00049011</name>
</gene>
<organism evidence="2 3">
    <name type="scientific">Aureococcus anophagefferens</name>
    <name type="common">Harmful bloom alga</name>
    <dbReference type="NCBI Taxonomy" id="44056"/>
    <lineage>
        <taxon>Eukaryota</taxon>
        <taxon>Sar</taxon>
        <taxon>Stramenopiles</taxon>
        <taxon>Ochrophyta</taxon>
        <taxon>Pelagophyceae</taxon>
        <taxon>Pelagomonadales</taxon>
        <taxon>Pelagomonadaceae</taxon>
        <taxon>Aureococcus</taxon>
    </lineage>
</organism>
<evidence type="ECO:0000256" key="1">
    <source>
        <dbReference type="SAM" id="MobiDB-lite"/>
    </source>
</evidence>
<evidence type="ECO:0000313" key="3">
    <source>
        <dbReference type="Proteomes" id="UP001363151"/>
    </source>
</evidence>
<comment type="caution">
    <text evidence="2">The sequence shown here is derived from an EMBL/GenBank/DDBJ whole genome shotgun (WGS) entry which is preliminary data.</text>
</comment>
<feature type="region of interest" description="Disordered" evidence="1">
    <location>
        <begin position="1"/>
        <end position="34"/>
    </location>
</feature>
<keyword evidence="3" id="KW-1185">Reference proteome</keyword>
<accession>A0ABR1G8G4</accession>
<dbReference type="Proteomes" id="UP001363151">
    <property type="component" value="Unassembled WGS sequence"/>
</dbReference>
<evidence type="ECO:0000313" key="2">
    <source>
        <dbReference type="EMBL" id="KAK7249438.1"/>
    </source>
</evidence>
<proteinExistence type="predicted"/>